<name>A0A1L1PHD7_HYDIT</name>
<dbReference type="PANTHER" id="PTHR34981:SF1">
    <property type="entry name" value="CELL DIVISION PROTEIN ZAPA"/>
    <property type="match status" value="1"/>
</dbReference>
<evidence type="ECO:0000256" key="5">
    <source>
        <dbReference type="ARBA" id="ARBA00023210"/>
    </source>
</evidence>
<feature type="region of interest" description="Disordered" evidence="10">
    <location>
        <begin position="79"/>
        <end position="113"/>
    </location>
</feature>
<dbReference type="GO" id="GO:0032153">
    <property type="term" value="C:cell division site"/>
    <property type="evidence" value="ECO:0007669"/>
    <property type="project" value="TreeGrafter"/>
</dbReference>
<dbReference type="GO" id="GO:0043093">
    <property type="term" value="P:FtsZ-dependent cytokinesis"/>
    <property type="evidence" value="ECO:0007669"/>
    <property type="project" value="TreeGrafter"/>
</dbReference>
<dbReference type="Gene3D" id="1.20.5.50">
    <property type="match status" value="1"/>
</dbReference>
<dbReference type="EMBL" id="CCAE010000020">
    <property type="protein sequence ID" value="CDN88194.1"/>
    <property type="molecule type" value="Genomic_DNA"/>
</dbReference>
<dbReference type="RefSeq" id="WP_009520670.1">
    <property type="nucleotide sequence ID" value="NZ_CCAE010000020.1"/>
</dbReference>
<feature type="compositionally biased region" description="Low complexity" evidence="10">
    <location>
        <begin position="82"/>
        <end position="106"/>
    </location>
</feature>
<evidence type="ECO:0000256" key="7">
    <source>
        <dbReference type="ARBA" id="ARBA00024910"/>
    </source>
</evidence>
<evidence type="ECO:0000256" key="1">
    <source>
        <dbReference type="ARBA" id="ARBA00004496"/>
    </source>
</evidence>
<evidence type="ECO:0000256" key="8">
    <source>
        <dbReference type="ARBA" id="ARBA00026068"/>
    </source>
</evidence>
<gene>
    <name evidence="11" type="ORF">BN948_02627</name>
</gene>
<evidence type="ECO:0000256" key="4">
    <source>
        <dbReference type="ARBA" id="ARBA00022618"/>
    </source>
</evidence>
<dbReference type="InterPro" id="IPR042233">
    <property type="entry name" value="Cell_div_ZapA_N"/>
</dbReference>
<dbReference type="PANTHER" id="PTHR34981">
    <property type="entry name" value="CELL DIVISION PROTEIN ZAPA"/>
    <property type="match status" value="1"/>
</dbReference>
<comment type="function">
    <text evidence="7">Activator of cell division through the inhibition of FtsZ GTPase activity, therefore promoting FtsZ assembly into bundles of protofilaments necessary for the formation of the division Z ring. It is recruited early at mid-cell but it is not essential for cell division.</text>
</comment>
<organism evidence="11 12">
    <name type="scientific">Hydrogenophaga intermedia</name>
    <dbReference type="NCBI Taxonomy" id="65786"/>
    <lineage>
        <taxon>Bacteria</taxon>
        <taxon>Pseudomonadati</taxon>
        <taxon>Pseudomonadota</taxon>
        <taxon>Betaproteobacteria</taxon>
        <taxon>Burkholderiales</taxon>
        <taxon>Comamonadaceae</taxon>
        <taxon>Hydrogenophaga</taxon>
    </lineage>
</organism>
<sequence length="136" mass="15035">MNRPGYKQIEVQIMGQSYLLSCPDGGEAALLDAVERVDTAMCRIRDAGKVKARDRIAVLASLNLAFELSQLERKEAEREAEAQQFQASSFAQAEGSAFAEAGGSFEQDPIDPQTLSRVEDLMRRLDQTLDKDGRLL</sequence>
<dbReference type="Pfam" id="PF05164">
    <property type="entry name" value="ZapA"/>
    <property type="match status" value="1"/>
</dbReference>
<keyword evidence="12" id="KW-1185">Reference proteome</keyword>
<evidence type="ECO:0000256" key="3">
    <source>
        <dbReference type="ARBA" id="ARBA00022490"/>
    </source>
</evidence>
<keyword evidence="5" id="KW-0717">Septation</keyword>
<comment type="subunit">
    <text evidence="8">Homodimer. Interacts with FtsZ.</text>
</comment>
<evidence type="ECO:0000256" key="6">
    <source>
        <dbReference type="ARBA" id="ARBA00023306"/>
    </source>
</evidence>
<dbReference type="GO" id="GO:0000921">
    <property type="term" value="P:septin ring assembly"/>
    <property type="evidence" value="ECO:0007669"/>
    <property type="project" value="TreeGrafter"/>
</dbReference>
<evidence type="ECO:0000256" key="10">
    <source>
        <dbReference type="SAM" id="MobiDB-lite"/>
    </source>
</evidence>
<reference evidence="12" key="1">
    <citation type="submission" date="2014-11" db="EMBL/GenBank/DDBJ databases">
        <title>Draft genome sequence of Hydrogenophaga intermedia S1.</title>
        <authorList>
            <person name="Gan H.M."/>
            <person name="Chew T.H."/>
            <person name="Stolz A."/>
        </authorList>
    </citation>
    <scope>NUCLEOTIDE SEQUENCE [LARGE SCALE GENOMIC DNA]</scope>
    <source>
        <strain evidence="12">S1</strain>
    </source>
</reference>
<evidence type="ECO:0000313" key="11">
    <source>
        <dbReference type="EMBL" id="CDN88194.1"/>
    </source>
</evidence>
<evidence type="ECO:0000313" key="12">
    <source>
        <dbReference type="Proteomes" id="UP000028878"/>
    </source>
</evidence>
<dbReference type="Gene3D" id="3.30.160.880">
    <property type="entry name" value="Cell division protein ZapA protomer, N-terminal domain"/>
    <property type="match status" value="1"/>
</dbReference>
<keyword evidence="3" id="KW-0963">Cytoplasm</keyword>
<dbReference type="GO" id="GO:0030428">
    <property type="term" value="C:cell septum"/>
    <property type="evidence" value="ECO:0007669"/>
    <property type="project" value="TreeGrafter"/>
</dbReference>
<accession>A0A1L1PHD7</accession>
<keyword evidence="4 11" id="KW-0132">Cell division</keyword>
<evidence type="ECO:0000256" key="9">
    <source>
        <dbReference type="ARBA" id="ARBA00033158"/>
    </source>
</evidence>
<keyword evidence="6" id="KW-0131">Cell cycle</keyword>
<protein>
    <recommendedName>
        <fullName evidence="2">Cell division protein ZapA</fullName>
    </recommendedName>
    <alternativeName>
        <fullName evidence="9">Z ring-associated protein ZapA</fullName>
    </alternativeName>
</protein>
<evidence type="ECO:0000256" key="2">
    <source>
        <dbReference type="ARBA" id="ARBA00015195"/>
    </source>
</evidence>
<dbReference type="AlphaFoldDB" id="A0A1L1PHD7"/>
<dbReference type="SUPFAM" id="SSF102829">
    <property type="entry name" value="Cell division protein ZapA-like"/>
    <property type="match status" value="1"/>
</dbReference>
<dbReference type="InterPro" id="IPR007838">
    <property type="entry name" value="Cell_div_ZapA-like"/>
</dbReference>
<dbReference type="Proteomes" id="UP000028878">
    <property type="component" value="Unassembled WGS sequence"/>
</dbReference>
<comment type="subcellular location">
    <subcellularLocation>
        <location evidence="1">Cytoplasm</location>
    </subcellularLocation>
</comment>
<proteinExistence type="predicted"/>
<dbReference type="GO" id="GO:0000917">
    <property type="term" value="P:division septum assembly"/>
    <property type="evidence" value="ECO:0007669"/>
    <property type="project" value="UniProtKB-KW"/>
</dbReference>
<dbReference type="InterPro" id="IPR036192">
    <property type="entry name" value="Cell_div_ZapA-like_sf"/>
</dbReference>
<dbReference type="GO" id="GO:0005829">
    <property type="term" value="C:cytosol"/>
    <property type="evidence" value="ECO:0007669"/>
    <property type="project" value="TreeGrafter"/>
</dbReference>